<evidence type="ECO:0000256" key="4">
    <source>
        <dbReference type="ARBA" id="ARBA00022490"/>
    </source>
</evidence>
<keyword evidence="14" id="KW-1185">Reference proteome</keyword>
<dbReference type="eggNOG" id="ENOG502QR8A">
    <property type="taxonomic scope" value="Eukaryota"/>
</dbReference>
<dbReference type="InterPro" id="IPR001763">
    <property type="entry name" value="Rhodanese-like_dom"/>
</dbReference>
<evidence type="ECO:0000256" key="3">
    <source>
        <dbReference type="ARBA" id="ARBA00022448"/>
    </source>
</evidence>
<keyword evidence="6" id="KW-0653">Protein transport</keyword>
<sequence length="141" mass="15976">MVLLLDVRDTDEYSVCHIQTAYRYPAATVNRTVNPFTPEMLSFKNHPLKKIVIYDRDEKIACPAANLLFEKGFDNIVVLSGGLQEFFQKHPELIVGEVPKEWYPPVLKKKTRPPSVASLNSTKKASITKEKTKSTGPKPFK</sequence>
<dbReference type="OrthoDB" id="70250at2759"/>
<dbReference type="AlphaFoldDB" id="D2V792"/>
<evidence type="ECO:0000256" key="6">
    <source>
        <dbReference type="ARBA" id="ARBA00022927"/>
    </source>
</evidence>
<dbReference type="SMART" id="SM00450">
    <property type="entry name" value="RHOD"/>
    <property type="match status" value="1"/>
</dbReference>
<evidence type="ECO:0000256" key="11">
    <source>
        <dbReference type="SAM" id="MobiDB-lite"/>
    </source>
</evidence>
<evidence type="ECO:0000256" key="2">
    <source>
        <dbReference type="ARBA" id="ARBA00004300"/>
    </source>
</evidence>
<dbReference type="EMBL" id="GG738855">
    <property type="protein sequence ID" value="EFC47217.1"/>
    <property type="molecule type" value="Genomic_DNA"/>
</dbReference>
<feature type="domain" description="Rhodanese" evidence="12">
    <location>
        <begin position="2"/>
        <end position="95"/>
    </location>
</feature>
<dbReference type="KEGG" id="ngr:NAEGRDRAFT_31695"/>
<keyword evidence="8" id="KW-0206">Cytoskeleton</keyword>
<dbReference type="Proteomes" id="UP000006671">
    <property type="component" value="Unassembled WGS sequence"/>
</dbReference>
<keyword evidence="4" id="KW-0963">Cytoplasm</keyword>
<dbReference type="PANTHER" id="PTHR44390:SF1">
    <property type="entry name" value="CENTROSOMAL PROTEIN OF 41 KDA"/>
    <property type="match status" value="1"/>
</dbReference>
<keyword evidence="5" id="KW-0970">Cilium biogenesis/degradation</keyword>
<reference evidence="13 14" key="1">
    <citation type="journal article" date="2010" name="Cell">
        <title>The genome of Naegleria gruberi illuminates early eukaryotic versatility.</title>
        <authorList>
            <person name="Fritz-Laylin L.K."/>
            <person name="Prochnik S.E."/>
            <person name="Ginger M.L."/>
            <person name="Dacks J.B."/>
            <person name="Carpenter M.L."/>
            <person name="Field M.C."/>
            <person name="Kuo A."/>
            <person name="Paredez A."/>
            <person name="Chapman J."/>
            <person name="Pham J."/>
            <person name="Shu S."/>
            <person name="Neupane R."/>
            <person name="Cipriano M."/>
            <person name="Mancuso J."/>
            <person name="Tu H."/>
            <person name="Salamov A."/>
            <person name="Lindquist E."/>
            <person name="Shapiro H."/>
            <person name="Lucas S."/>
            <person name="Grigoriev I.V."/>
            <person name="Cande W.Z."/>
            <person name="Fulton C."/>
            <person name="Rokhsar D.S."/>
            <person name="Dawson S.C."/>
        </authorList>
    </citation>
    <scope>NUCLEOTIDE SEQUENCE [LARGE SCALE GENOMIC DNA]</scope>
    <source>
        <strain evidence="13 14">NEG-M</strain>
    </source>
</reference>
<evidence type="ECO:0000313" key="13">
    <source>
        <dbReference type="EMBL" id="EFC47217.1"/>
    </source>
</evidence>
<dbReference type="GO" id="GO:0036064">
    <property type="term" value="C:ciliary basal body"/>
    <property type="evidence" value="ECO:0007669"/>
    <property type="project" value="TreeGrafter"/>
</dbReference>
<organism evidence="14">
    <name type="scientific">Naegleria gruberi</name>
    <name type="common">Amoeba</name>
    <dbReference type="NCBI Taxonomy" id="5762"/>
    <lineage>
        <taxon>Eukaryota</taxon>
        <taxon>Discoba</taxon>
        <taxon>Heterolobosea</taxon>
        <taxon>Tetramitia</taxon>
        <taxon>Eutetramitia</taxon>
        <taxon>Vahlkampfiidae</taxon>
        <taxon>Naegleria</taxon>
    </lineage>
</organism>
<dbReference type="Gene3D" id="3.40.250.10">
    <property type="entry name" value="Rhodanese-like domain"/>
    <property type="match status" value="1"/>
</dbReference>
<dbReference type="GO" id="GO:0005813">
    <property type="term" value="C:centrosome"/>
    <property type="evidence" value="ECO:0007669"/>
    <property type="project" value="UniProtKB-SubCell"/>
</dbReference>
<evidence type="ECO:0000256" key="5">
    <source>
        <dbReference type="ARBA" id="ARBA00022794"/>
    </source>
</evidence>
<evidence type="ECO:0000256" key="10">
    <source>
        <dbReference type="ARBA" id="ARBA00038465"/>
    </source>
</evidence>
<comment type="subcellular location">
    <subcellularLocation>
        <location evidence="1">Cytoplasm</location>
        <location evidence="1">Cytoskeleton</location>
        <location evidence="1">Cilium basal body</location>
    </subcellularLocation>
    <subcellularLocation>
        <location evidence="2">Cytoplasm</location>
        <location evidence="2">Cytoskeleton</location>
        <location evidence="2">Microtubule organizing center</location>
        <location evidence="2">Centrosome</location>
    </subcellularLocation>
</comment>
<keyword evidence="3" id="KW-0813">Transport</keyword>
<protein>
    <submittedName>
        <fullName evidence="13">Predicted protein</fullName>
    </submittedName>
</protein>
<dbReference type="STRING" id="5762.D2V792"/>
<evidence type="ECO:0000259" key="12">
    <source>
        <dbReference type="PROSITE" id="PS50206"/>
    </source>
</evidence>
<evidence type="ECO:0000313" key="14">
    <source>
        <dbReference type="Proteomes" id="UP000006671"/>
    </source>
</evidence>
<dbReference type="VEuPathDB" id="AmoebaDB:NAEGRDRAFT_31695"/>
<gene>
    <name evidence="13" type="ORF">NAEGRDRAFT_31695</name>
</gene>
<dbReference type="GO" id="GO:0060271">
    <property type="term" value="P:cilium assembly"/>
    <property type="evidence" value="ECO:0007669"/>
    <property type="project" value="TreeGrafter"/>
</dbReference>
<dbReference type="RefSeq" id="XP_002679961.1">
    <property type="nucleotide sequence ID" value="XM_002679915.1"/>
</dbReference>
<dbReference type="GeneID" id="8848981"/>
<evidence type="ECO:0000256" key="8">
    <source>
        <dbReference type="ARBA" id="ARBA00023212"/>
    </source>
</evidence>
<dbReference type="InterPro" id="IPR036873">
    <property type="entry name" value="Rhodanese-like_dom_sf"/>
</dbReference>
<evidence type="ECO:0000256" key="9">
    <source>
        <dbReference type="ARBA" id="ARBA00023273"/>
    </source>
</evidence>
<dbReference type="SUPFAM" id="SSF52821">
    <property type="entry name" value="Rhodanese/Cell cycle control phosphatase"/>
    <property type="match status" value="1"/>
</dbReference>
<evidence type="ECO:0000256" key="7">
    <source>
        <dbReference type="ARBA" id="ARBA00023069"/>
    </source>
</evidence>
<keyword evidence="7" id="KW-0969">Cilium</keyword>
<evidence type="ECO:0000256" key="1">
    <source>
        <dbReference type="ARBA" id="ARBA00004120"/>
    </source>
</evidence>
<proteinExistence type="inferred from homology"/>
<dbReference type="PANTHER" id="PTHR44390">
    <property type="entry name" value="CENTROSOMAL PROTEIN OF 41 KDA"/>
    <property type="match status" value="1"/>
</dbReference>
<dbReference type="PROSITE" id="PS50206">
    <property type="entry name" value="RHODANESE_3"/>
    <property type="match status" value="1"/>
</dbReference>
<accession>D2V792</accession>
<comment type="similarity">
    <text evidence="10">Belongs to the CEP41 family.</text>
</comment>
<dbReference type="InterPro" id="IPR051889">
    <property type="entry name" value="CEP41"/>
</dbReference>
<keyword evidence="9" id="KW-0966">Cell projection</keyword>
<feature type="region of interest" description="Disordered" evidence="11">
    <location>
        <begin position="106"/>
        <end position="141"/>
    </location>
</feature>
<dbReference type="Pfam" id="PF00581">
    <property type="entry name" value="Rhodanese"/>
    <property type="match status" value="1"/>
</dbReference>
<dbReference type="InParanoid" id="D2V792"/>
<dbReference type="CDD" id="cd00158">
    <property type="entry name" value="RHOD"/>
    <property type="match status" value="1"/>
</dbReference>
<dbReference type="GO" id="GO:0015031">
    <property type="term" value="P:protein transport"/>
    <property type="evidence" value="ECO:0007669"/>
    <property type="project" value="UniProtKB-KW"/>
</dbReference>
<name>D2V792_NAEGR</name>